<dbReference type="RefSeq" id="WP_182161512.1">
    <property type="nucleotide sequence ID" value="NZ_JACFXV010000029.1"/>
</dbReference>
<keyword evidence="4" id="KW-1185">Reference proteome</keyword>
<feature type="domain" description="Peptidase M24" evidence="1">
    <location>
        <begin position="160"/>
        <end position="365"/>
    </location>
</feature>
<keyword evidence="3" id="KW-0378">Hydrolase</keyword>
<evidence type="ECO:0000313" key="4">
    <source>
        <dbReference type="Proteomes" id="UP000541109"/>
    </source>
</evidence>
<dbReference type="Gene3D" id="3.40.350.10">
    <property type="entry name" value="Creatinase/prolidase N-terminal domain"/>
    <property type="match status" value="1"/>
</dbReference>
<dbReference type="Pfam" id="PF00557">
    <property type="entry name" value="Peptidase_M24"/>
    <property type="match status" value="1"/>
</dbReference>
<dbReference type="InterPro" id="IPR050659">
    <property type="entry name" value="Peptidase_M24B"/>
</dbReference>
<protein>
    <submittedName>
        <fullName evidence="3">Aminopeptidase P family protein</fullName>
    </submittedName>
</protein>
<accession>A0A839A968</accession>
<dbReference type="CDD" id="cd01066">
    <property type="entry name" value="APP_MetAP"/>
    <property type="match status" value="1"/>
</dbReference>
<dbReference type="PANTHER" id="PTHR46112">
    <property type="entry name" value="AMINOPEPTIDASE"/>
    <property type="match status" value="1"/>
</dbReference>
<dbReference type="Gene3D" id="3.90.230.10">
    <property type="entry name" value="Creatinase/methionine aminopeptidase superfamily"/>
    <property type="match status" value="1"/>
</dbReference>
<organism evidence="3 4">
    <name type="scientific">Stappia albiluteola</name>
    <dbReference type="NCBI Taxonomy" id="2758565"/>
    <lineage>
        <taxon>Bacteria</taxon>
        <taxon>Pseudomonadati</taxon>
        <taxon>Pseudomonadota</taxon>
        <taxon>Alphaproteobacteria</taxon>
        <taxon>Hyphomicrobiales</taxon>
        <taxon>Stappiaceae</taxon>
        <taxon>Stappia</taxon>
    </lineage>
</organism>
<sequence length="385" mass="42287">MALHFTREEYASRLTSLCALMADEGLDAMLLFAQESMYWLTGYDSFGFCFFQCMVVTRDGRVVLLTRSADLRQARHTSIVSDIRIWVDRGGASPTGQLRDLLFEMDLLGSRLGVEYDTHGLTAKLGRELDQTLHSFADLDDASSLVPLLRSVKSPAEIAYVREAARLADAAYEAGFAEIKAGADEGRVLAAMQGAIFEGGGDYPGNEFIIGSGRDALLCRYKSGRRQFSAQDQVTLEFAGVYRHYHSALMRTVVIGEPTPQHVALHDAAHAALQAIEDTMVQGNTFGDLFDAHARAIDDRGFLAHRLNACGYSLGARFTPSWMDWPMAYHANPAEIVPNMVIFMHMILMDSESGTAMSLGHTYLTSEGAPERLSKLSLDLPVKAG</sequence>
<comment type="caution">
    <text evidence="3">The sequence shown here is derived from an EMBL/GenBank/DDBJ whole genome shotgun (WGS) entry which is preliminary data.</text>
</comment>
<keyword evidence="3" id="KW-0645">Protease</keyword>
<keyword evidence="3" id="KW-0031">Aminopeptidase</keyword>
<name>A0A839A968_9HYPH</name>
<reference evidence="3 4" key="1">
    <citation type="submission" date="2020-07" db="EMBL/GenBank/DDBJ databases">
        <title>Stappia sp., F7233, whole genome shotgun sequencing project.</title>
        <authorList>
            <person name="Jiang S."/>
            <person name="Liu Z.W."/>
            <person name="Du Z.J."/>
        </authorList>
    </citation>
    <scope>NUCLEOTIDE SEQUENCE [LARGE SCALE GENOMIC DNA]</scope>
    <source>
        <strain evidence="3 4">F7233</strain>
    </source>
</reference>
<proteinExistence type="predicted"/>
<dbReference type="SUPFAM" id="SSF55920">
    <property type="entry name" value="Creatinase/aminopeptidase"/>
    <property type="match status" value="1"/>
</dbReference>
<dbReference type="GO" id="GO:0004177">
    <property type="term" value="F:aminopeptidase activity"/>
    <property type="evidence" value="ECO:0007669"/>
    <property type="project" value="UniProtKB-KW"/>
</dbReference>
<evidence type="ECO:0000259" key="1">
    <source>
        <dbReference type="Pfam" id="PF00557"/>
    </source>
</evidence>
<gene>
    <name evidence="3" type="ORF">H2509_01300</name>
</gene>
<dbReference type="InterPro" id="IPR029149">
    <property type="entry name" value="Creatin/AminoP/Spt16_N"/>
</dbReference>
<dbReference type="InterPro" id="IPR036005">
    <property type="entry name" value="Creatinase/aminopeptidase-like"/>
</dbReference>
<dbReference type="EMBL" id="JACFXV010000029">
    <property type="protein sequence ID" value="MBA5775756.1"/>
    <property type="molecule type" value="Genomic_DNA"/>
</dbReference>
<dbReference type="AlphaFoldDB" id="A0A839A968"/>
<dbReference type="Proteomes" id="UP000541109">
    <property type="component" value="Unassembled WGS sequence"/>
</dbReference>
<dbReference type="PANTHER" id="PTHR46112:SF2">
    <property type="entry name" value="XAA-PRO AMINOPEPTIDASE P-RELATED"/>
    <property type="match status" value="1"/>
</dbReference>
<dbReference type="InterPro" id="IPR000587">
    <property type="entry name" value="Creatinase_N"/>
</dbReference>
<dbReference type="InterPro" id="IPR000994">
    <property type="entry name" value="Pept_M24"/>
</dbReference>
<feature type="domain" description="Creatinase N-terminal" evidence="2">
    <location>
        <begin position="13"/>
        <end position="152"/>
    </location>
</feature>
<evidence type="ECO:0000259" key="2">
    <source>
        <dbReference type="Pfam" id="PF01321"/>
    </source>
</evidence>
<dbReference type="SUPFAM" id="SSF53092">
    <property type="entry name" value="Creatinase/prolidase N-terminal domain"/>
    <property type="match status" value="1"/>
</dbReference>
<evidence type="ECO:0000313" key="3">
    <source>
        <dbReference type="EMBL" id="MBA5775756.1"/>
    </source>
</evidence>
<dbReference type="Pfam" id="PF01321">
    <property type="entry name" value="Creatinase_N"/>
    <property type="match status" value="1"/>
</dbReference>